<evidence type="ECO:0000259" key="4">
    <source>
        <dbReference type="Pfam" id="PF20906"/>
    </source>
</evidence>
<accession>A0A7D9GYD5</accession>
<keyword evidence="6" id="KW-1185">Reference proteome</keyword>
<evidence type="ECO:0000313" key="5">
    <source>
        <dbReference type="EMBL" id="VUG17146.1"/>
    </source>
</evidence>
<dbReference type="SUPFAM" id="SSF53067">
    <property type="entry name" value="Actin-like ATPase domain"/>
    <property type="match status" value="2"/>
</dbReference>
<feature type="domain" description="Hydantoinase A/oxoprolinase" evidence="1">
    <location>
        <begin position="207"/>
        <end position="481"/>
    </location>
</feature>
<name>A0A7D9GYD5_DEKBR</name>
<evidence type="ECO:0000313" key="6">
    <source>
        <dbReference type="Proteomes" id="UP000478008"/>
    </source>
</evidence>
<dbReference type="AlphaFoldDB" id="A0A7D9GYD5"/>
<sequence>MGNRKLIIGVDVGGTNSDLVVVEPEKLGTESKGVIAWHKSVTTPDVSVGIEHAITTVLGNPKYGISKNEIISITIGTTHFINAVIERDANRLEKVAVIRLAGPFGQSLPPFGDFPEDLADIINGYFCSIDGGSHIGGGDIRKLDKSALRRECKKIRSLGITAVAIVGIFSNMNASQEKEAGAIVSEEIPGCDVVLSHTISGIGMVERENATILNASIKKFGQKIIHSFVGAARRLGLRCPVMLSQNDGTVLSIKGALETPIKTFSSGATNSMRGAAILCSEDPDVKHNNVIVCDVGGTTTDVGQILSSGFPRQSAMYSYVGGVRMNFSMPHVVSIGLGGGSIVRGNETTGVTVGPDSTGSDIVTKSLVFGGNTVTTTDVSVSIRQKESNDGNSGELIEIGDPNRVKDKFSSNYLEKYQQVLKRHLEKVIDRVKTSRRDIPVIFVGGGSFIAPDKLAGTSKVIKPPYSQVANAIGAALGKISSSISEFKTLKGATDEEKQSVINELIARAKNDAILKGASSSSLEVVNIVSDAVPYVENVYDFEVKVVGDVDYDKALELTRKAETEQSLPLDNEFLTVAVYKHAKVSSKEQEQFDYESYRPKIVNGIWKLTETDIDFIGRGAYILGCGGGGDPHSSVIELKRMIRHGHNIQILTLDKFSSLTSGTGRAINVGYFGSPTISGERLHADEILEALDRMEQYEGKKTDGIFMFEIGGGNGLSGLWTAAMKNLPVIDLDLMGRAYPTQWQSLPSVYSENRGYPYLTVSDGNGFELTINSAIDDIQMEDIMRDCMYNRGCQGACVEPSMDIEQMEQQTVHNPVSLSWRIGRAAYLAAYHSDLDHLPSYIINSSGGSKCTKCILKGKIVSVEKKLKRGYGYGVVEIESLPGVIELDKKVKKTVIRMPFKNENIVAYQVEDNRLIPLCSVPDLITLVDEDGNAVGTQDYRYGLIVYIMVFAASNKWRTQRGLQNGGPQAFGEEFKDVKYQPIGDYFETLPVSLEYEGLHGN</sequence>
<feature type="domain" description="Hydantoinase/oxoprolinase N-terminal" evidence="2">
    <location>
        <begin position="8"/>
        <end position="187"/>
    </location>
</feature>
<dbReference type="InterPro" id="IPR008040">
    <property type="entry name" value="Hydant_A_N"/>
</dbReference>
<dbReference type="InterPro" id="IPR002821">
    <property type="entry name" value="Hydantoinase_A"/>
</dbReference>
<dbReference type="Pfam" id="PF05378">
    <property type="entry name" value="Hydant_A_N"/>
    <property type="match status" value="1"/>
</dbReference>
<dbReference type="PANTHER" id="PTHR11365">
    <property type="entry name" value="5-OXOPROLINASE RELATED"/>
    <property type="match status" value="1"/>
</dbReference>
<dbReference type="Gene3D" id="2.40.390.10">
    <property type="entry name" value="CV3147-like"/>
    <property type="match status" value="1"/>
</dbReference>
<evidence type="ECO:0000259" key="1">
    <source>
        <dbReference type="Pfam" id="PF01968"/>
    </source>
</evidence>
<reference evidence="5 6" key="1">
    <citation type="submission" date="2019-07" db="EMBL/GenBank/DDBJ databases">
        <authorList>
            <person name="Friedrich A."/>
            <person name="Schacherer J."/>
        </authorList>
    </citation>
    <scope>NUCLEOTIDE SEQUENCE [LARGE SCALE GENOMIC DNA]</scope>
</reference>
<feature type="domain" description="S-Me-THD-like C-terminal" evidence="4">
    <location>
        <begin position="777"/>
        <end position="984"/>
    </location>
</feature>
<dbReference type="EMBL" id="CABFWN010000001">
    <property type="protein sequence ID" value="VUG17146.1"/>
    <property type="molecule type" value="Genomic_DNA"/>
</dbReference>
<evidence type="ECO:0000259" key="3">
    <source>
        <dbReference type="Pfam" id="PF06032"/>
    </source>
</evidence>
<protein>
    <submittedName>
        <fullName evidence="5">DEBR0S1_34222g1_1</fullName>
    </submittedName>
</protein>
<organism evidence="5 6">
    <name type="scientific">Dekkera bruxellensis</name>
    <name type="common">Brettanomyces custersii</name>
    <dbReference type="NCBI Taxonomy" id="5007"/>
    <lineage>
        <taxon>Eukaryota</taxon>
        <taxon>Fungi</taxon>
        <taxon>Dikarya</taxon>
        <taxon>Ascomycota</taxon>
        <taxon>Saccharomycotina</taxon>
        <taxon>Pichiomycetes</taxon>
        <taxon>Pichiales</taxon>
        <taxon>Pichiaceae</taxon>
        <taxon>Brettanomyces</taxon>
    </lineage>
</organism>
<dbReference type="InterPro" id="IPR045079">
    <property type="entry name" value="Oxoprolinase-like"/>
</dbReference>
<dbReference type="Pfam" id="PF01968">
    <property type="entry name" value="Hydantoinase_A"/>
    <property type="match status" value="1"/>
</dbReference>
<dbReference type="SUPFAM" id="SSF160991">
    <property type="entry name" value="CV3147-like"/>
    <property type="match status" value="1"/>
</dbReference>
<proteinExistence type="predicted"/>
<dbReference type="InterPro" id="IPR024071">
    <property type="entry name" value="S-Me-THD_C_sf"/>
</dbReference>
<dbReference type="Gene3D" id="3.40.1610.10">
    <property type="entry name" value="CV3147-like domain"/>
    <property type="match status" value="1"/>
</dbReference>
<dbReference type="Proteomes" id="UP000478008">
    <property type="component" value="Unassembled WGS sequence"/>
</dbReference>
<dbReference type="InterPro" id="IPR027479">
    <property type="entry name" value="S-Me-THD_N_sf"/>
</dbReference>
<dbReference type="Pfam" id="PF06032">
    <property type="entry name" value="S-Me-THD_N"/>
    <property type="match status" value="1"/>
</dbReference>
<feature type="domain" description="S-Me-THD N-terminal" evidence="3">
    <location>
        <begin position="612"/>
        <end position="772"/>
    </location>
</feature>
<dbReference type="GO" id="GO:0016787">
    <property type="term" value="F:hydrolase activity"/>
    <property type="evidence" value="ECO:0007669"/>
    <property type="project" value="InterPro"/>
</dbReference>
<gene>
    <name evidence="5" type="ORF">DEBR0S1_34222G</name>
</gene>
<dbReference type="InterPro" id="IPR048350">
    <property type="entry name" value="S-Me-THD-like_C"/>
</dbReference>
<dbReference type="Pfam" id="PF20906">
    <property type="entry name" value="S-Me-THD_C"/>
    <property type="match status" value="1"/>
</dbReference>
<evidence type="ECO:0000259" key="2">
    <source>
        <dbReference type="Pfam" id="PF05378"/>
    </source>
</evidence>
<dbReference type="InterPro" id="IPR010318">
    <property type="entry name" value="S-Me-THD_N"/>
</dbReference>
<dbReference type="PANTHER" id="PTHR11365:SF10">
    <property type="entry name" value="HYDANTOINASE_OXOPROLINASE"/>
    <property type="match status" value="1"/>
</dbReference>
<dbReference type="FunFam" id="3.40.1610.10:FF:000001">
    <property type="entry name" value="Hydantoinase, putative"/>
    <property type="match status" value="1"/>
</dbReference>
<dbReference type="InterPro" id="IPR043129">
    <property type="entry name" value="ATPase_NBD"/>
</dbReference>